<evidence type="ECO:0000259" key="2">
    <source>
        <dbReference type="Pfam" id="PF09353"/>
    </source>
</evidence>
<name>A0A7S1TG31_9RHOD</name>
<protein>
    <recommendedName>
        <fullName evidence="2">DUF1995 domain-containing protein</fullName>
    </recommendedName>
</protein>
<feature type="compositionally biased region" description="Basic residues" evidence="1">
    <location>
        <begin position="24"/>
        <end position="39"/>
    </location>
</feature>
<dbReference type="InterPro" id="IPR018962">
    <property type="entry name" value="DUF1995"/>
</dbReference>
<feature type="region of interest" description="Disordered" evidence="1">
    <location>
        <begin position="22"/>
        <end position="62"/>
    </location>
</feature>
<dbReference type="PANTHER" id="PTHR35509:SF1">
    <property type="entry name" value="DOMAIN PROTEIN, PUTATIVE (DUF1995)-RELATED"/>
    <property type="match status" value="1"/>
</dbReference>
<evidence type="ECO:0000256" key="1">
    <source>
        <dbReference type="SAM" id="MobiDB-lite"/>
    </source>
</evidence>
<dbReference type="AlphaFoldDB" id="A0A7S1TG31"/>
<organism evidence="3">
    <name type="scientific">Compsopogon caeruleus</name>
    <dbReference type="NCBI Taxonomy" id="31354"/>
    <lineage>
        <taxon>Eukaryota</taxon>
        <taxon>Rhodophyta</taxon>
        <taxon>Compsopogonophyceae</taxon>
        <taxon>Compsopogonales</taxon>
        <taxon>Compsopogonaceae</taxon>
        <taxon>Compsopogon</taxon>
    </lineage>
</organism>
<proteinExistence type="predicted"/>
<dbReference type="InterPro" id="IPR053021">
    <property type="entry name" value="Chloroplast_ADK"/>
</dbReference>
<dbReference type="Pfam" id="PF09353">
    <property type="entry name" value="DUF1995"/>
    <property type="match status" value="1"/>
</dbReference>
<sequence>MEEMAFVGGICAVPVAATPVISGGRRKNQRTRQPTRPRRGYPSYKPPSATDNSAEPQTDNSTPLVAVPASLEESAGLAVEAARAARKQGYARLVIEVDTSLGDQTYTILKNTLPLALILAQRIIRDEQQDLLMVVPDSGAAALALRDWKDIPFEIVGLDRLRMENLKADTYVVVSPRASEVERLEKLADAASPNLSPDASSLIMVNPDVVDMGVTGLGFAARELRRRLFSTFETIFYLKSLPWGVLLRVYPGPWTVWLDDTSDPTGFRLIHQSPRRLSSEELETVFDNVNPSQPSPSSSMFDRISRFLSLYMKG</sequence>
<reference evidence="3" key="1">
    <citation type="submission" date="2021-01" db="EMBL/GenBank/DDBJ databases">
        <authorList>
            <person name="Corre E."/>
            <person name="Pelletier E."/>
            <person name="Niang G."/>
            <person name="Scheremetjew M."/>
            <person name="Finn R."/>
            <person name="Kale V."/>
            <person name="Holt S."/>
            <person name="Cochrane G."/>
            <person name="Meng A."/>
            <person name="Brown T."/>
            <person name="Cohen L."/>
        </authorList>
    </citation>
    <scope>NUCLEOTIDE SEQUENCE</scope>
    <source>
        <strain evidence="3">SAG 36.94</strain>
    </source>
</reference>
<gene>
    <name evidence="3" type="ORF">CCAE0312_LOCUS7620</name>
</gene>
<dbReference type="EMBL" id="HBGH01013576">
    <property type="protein sequence ID" value="CAD9235529.1"/>
    <property type="molecule type" value="Transcribed_RNA"/>
</dbReference>
<evidence type="ECO:0000313" key="3">
    <source>
        <dbReference type="EMBL" id="CAD9235529.1"/>
    </source>
</evidence>
<feature type="compositionally biased region" description="Polar residues" evidence="1">
    <location>
        <begin position="49"/>
        <end position="62"/>
    </location>
</feature>
<dbReference type="PANTHER" id="PTHR35509">
    <property type="entry name" value="DOMAIN PROTEIN, PUTATIVE (DUF1995)-RELATED"/>
    <property type="match status" value="1"/>
</dbReference>
<feature type="domain" description="DUF1995" evidence="2">
    <location>
        <begin position="68"/>
        <end position="283"/>
    </location>
</feature>
<accession>A0A7S1TG31</accession>